<sequence length="185" mass="20835">MRMQEPAPSYVLDSQFDLLAWNECSCEFYGIELGELPAADRNLLWIMLTHPVVSARLDDWESHAQRLVVQCRTMWAGKMKLPRIEALVARLESACDDFRHWWSLPLVQAPAMAPVRKKILDPALGAVVVDQTAWLFGDRSDRMLILSTPAEDVAGMEAKLDELVRRRAARHGAVGARDGRRIGEG</sequence>
<name>A0ABT1A8K4_9PSEU</name>
<dbReference type="Gene3D" id="3.30.450.180">
    <property type="match status" value="1"/>
</dbReference>
<dbReference type="Proteomes" id="UP001165283">
    <property type="component" value="Unassembled WGS sequence"/>
</dbReference>
<feature type="domain" description="MmyB-like transcription regulator ligand binding" evidence="1">
    <location>
        <begin position="2"/>
        <end position="163"/>
    </location>
</feature>
<evidence type="ECO:0000313" key="2">
    <source>
        <dbReference type="EMBL" id="MCO1659347.1"/>
    </source>
</evidence>
<accession>A0ABT1A8K4</accession>
<protein>
    <recommendedName>
        <fullName evidence="1">MmyB-like transcription regulator ligand binding domain-containing protein</fullName>
    </recommendedName>
</protein>
<organism evidence="2 3">
    <name type="scientific">Pseudonocardia humida</name>
    <dbReference type="NCBI Taxonomy" id="2800819"/>
    <lineage>
        <taxon>Bacteria</taxon>
        <taxon>Bacillati</taxon>
        <taxon>Actinomycetota</taxon>
        <taxon>Actinomycetes</taxon>
        <taxon>Pseudonocardiales</taxon>
        <taxon>Pseudonocardiaceae</taxon>
        <taxon>Pseudonocardia</taxon>
    </lineage>
</organism>
<dbReference type="PANTHER" id="PTHR35010">
    <property type="entry name" value="BLL4672 PROTEIN-RELATED"/>
    <property type="match status" value="1"/>
</dbReference>
<evidence type="ECO:0000259" key="1">
    <source>
        <dbReference type="Pfam" id="PF17765"/>
    </source>
</evidence>
<proteinExistence type="predicted"/>
<dbReference type="InterPro" id="IPR041413">
    <property type="entry name" value="MLTR_LBD"/>
</dbReference>
<dbReference type="Pfam" id="PF17765">
    <property type="entry name" value="MLTR_LBD"/>
    <property type="match status" value="1"/>
</dbReference>
<keyword evidence="3" id="KW-1185">Reference proteome</keyword>
<evidence type="ECO:0000313" key="3">
    <source>
        <dbReference type="Proteomes" id="UP001165283"/>
    </source>
</evidence>
<comment type="caution">
    <text evidence="2">The sequence shown here is derived from an EMBL/GenBank/DDBJ whole genome shotgun (WGS) entry which is preliminary data.</text>
</comment>
<reference evidence="2" key="1">
    <citation type="submission" date="2021-04" db="EMBL/GenBank/DDBJ databases">
        <title>Pseudonocardia sp. nov., isolated from sandy soil of mangrove forest.</title>
        <authorList>
            <person name="Zan Z."/>
            <person name="Huang R."/>
            <person name="Liu W."/>
        </authorList>
    </citation>
    <scope>NUCLEOTIDE SEQUENCE</scope>
    <source>
        <strain evidence="2">S2-4</strain>
    </source>
</reference>
<gene>
    <name evidence="2" type="ORF">KDL28_30180</name>
</gene>
<dbReference type="EMBL" id="JAGSOV010000064">
    <property type="protein sequence ID" value="MCO1659347.1"/>
    <property type="molecule type" value="Genomic_DNA"/>
</dbReference>